<keyword evidence="2" id="KW-1185">Reference proteome</keyword>
<sequence>MAQEKLSQAVALMQAQKFAEALPILEELKITNPSSGVFWNMGIVAAETGDSAKELEAWLAYREIMPNDWRGRSKLIQTYQALGNIEARDRERADLIALWKSGNDKELSSQALYCREQIVVNGQKVLAFEYFNPSGPYMVLYSFIALSASGQQSYKISLGSYDSQNQIALEMGERPKDKRYYHLDVYRTVGQVAVHESHAAFIGEPNYDVIRPRVQNILAGTSKPISSSTRPVASN</sequence>
<name>A0ABM5Z539_9BURK</name>
<gene>
    <name evidence="1" type="ORF">CPter291_1848</name>
</gene>
<organism evidence="1 2">
    <name type="scientific">Collimonas pratensis</name>
    <dbReference type="NCBI Taxonomy" id="279113"/>
    <lineage>
        <taxon>Bacteria</taxon>
        <taxon>Pseudomonadati</taxon>
        <taxon>Pseudomonadota</taxon>
        <taxon>Betaproteobacteria</taxon>
        <taxon>Burkholderiales</taxon>
        <taxon>Oxalobacteraceae</taxon>
        <taxon>Collimonas</taxon>
    </lineage>
</organism>
<evidence type="ECO:0008006" key="3">
    <source>
        <dbReference type="Google" id="ProtNLM"/>
    </source>
</evidence>
<dbReference type="Proteomes" id="UP000074914">
    <property type="component" value="Chromosome"/>
</dbReference>
<evidence type="ECO:0000313" key="2">
    <source>
        <dbReference type="Proteomes" id="UP000074914"/>
    </source>
</evidence>
<proteinExistence type="predicted"/>
<reference evidence="1 2" key="1">
    <citation type="submission" date="2015-11" db="EMBL/GenBank/DDBJ databases">
        <title>Exploring the genomic traits of fungus-feeding bacterial genus Collimonas.</title>
        <authorList>
            <person name="Song C."/>
            <person name="Schmidt R."/>
            <person name="de Jager V."/>
            <person name="Krzyzanowska D."/>
            <person name="Jongedijk E."/>
            <person name="Cankar K."/>
            <person name="Beekwilder J."/>
            <person name="van Veen A."/>
            <person name="de Boer W."/>
            <person name="van Veen J.A."/>
            <person name="Garbeva P."/>
        </authorList>
    </citation>
    <scope>NUCLEOTIDE SEQUENCE [LARGE SCALE GENOMIC DNA]</scope>
    <source>
        <strain evidence="1 2">Ter291</strain>
    </source>
</reference>
<evidence type="ECO:0000313" key="1">
    <source>
        <dbReference type="EMBL" id="AMP14114.1"/>
    </source>
</evidence>
<protein>
    <recommendedName>
        <fullName evidence="3">Tetratricopeptide repeat protein</fullName>
    </recommendedName>
</protein>
<dbReference type="EMBL" id="CP013236">
    <property type="protein sequence ID" value="AMP14114.1"/>
    <property type="molecule type" value="Genomic_DNA"/>
</dbReference>
<dbReference type="InterPro" id="IPR011990">
    <property type="entry name" value="TPR-like_helical_dom_sf"/>
</dbReference>
<dbReference type="SUPFAM" id="SSF48452">
    <property type="entry name" value="TPR-like"/>
    <property type="match status" value="1"/>
</dbReference>
<dbReference type="Gene3D" id="1.25.40.10">
    <property type="entry name" value="Tetratricopeptide repeat domain"/>
    <property type="match status" value="1"/>
</dbReference>
<accession>A0ABM5Z539</accession>